<reference evidence="3 4" key="1">
    <citation type="journal article" date="2021" name="Environ. Microbiol.">
        <title>Genetic insights into the dark matter of the mammalian gut microbiota through targeted genome reconstruction.</title>
        <authorList>
            <person name="Lugli G.A."/>
            <person name="Alessandri G."/>
            <person name="Milani C."/>
            <person name="Viappiani A."/>
            <person name="Fontana F."/>
            <person name="Tarracchini C."/>
            <person name="Mancabelli L."/>
            <person name="Argentini C."/>
            <person name="Ruiz L."/>
            <person name="Margolles A."/>
            <person name="van Sinderen D."/>
            <person name="Turroni F."/>
            <person name="Ventura M."/>
        </authorList>
    </citation>
    <scope>NUCLEOTIDE SEQUENCE [LARGE SCALE GENOMIC DNA]</scope>
    <source>
        <strain evidence="3 4">MA1</strain>
    </source>
</reference>
<comment type="caution">
    <text evidence="3">The sequence shown here is derived from an EMBL/GenBank/DDBJ whole genome shotgun (WGS) entry which is preliminary data.</text>
</comment>
<organism evidence="3 4">
    <name type="scientific">Bifidobacterium amazonense</name>
    <dbReference type="NCBI Taxonomy" id="2809027"/>
    <lineage>
        <taxon>Bacteria</taxon>
        <taxon>Bacillati</taxon>
        <taxon>Actinomycetota</taxon>
        <taxon>Actinomycetes</taxon>
        <taxon>Bifidobacteriales</taxon>
        <taxon>Bifidobacteriaceae</taxon>
        <taxon>Bifidobacterium</taxon>
    </lineage>
</organism>
<feature type="region of interest" description="Disordered" evidence="1">
    <location>
        <begin position="135"/>
        <end position="164"/>
    </location>
</feature>
<feature type="compositionally biased region" description="Basic and acidic residues" evidence="1">
    <location>
        <begin position="193"/>
        <end position="208"/>
    </location>
</feature>
<feature type="transmembrane region" description="Helical" evidence="2">
    <location>
        <begin position="336"/>
        <end position="355"/>
    </location>
</feature>
<feature type="region of interest" description="Disordered" evidence="1">
    <location>
        <begin position="193"/>
        <end position="323"/>
    </location>
</feature>
<dbReference type="RefSeq" id="WP_241514906.1">
    <property type="nucleotide sequence ID" value="NZ_JAFEJT020000071.1"/>
</dbReference>
<dbReference type="Proteomes" id="UP000710815">
    <property type="component" value="Unassembled WGS sequence"/>
</dbReference>
<evidence type="ECO:0000256" key="1">
    <source>
        <dbReference type="SAM" id="MobiDB-lite"/>
    </source>
</evidence>
<feature type="region of interest" description="Disordered" evidence="1">
    <location>
        <begin position="18"/>
        <end position="62"/>
    </location>
</feature>
<evidence type="ECO:0000256" key="2">
    <source>
        <dbReference type="SAM" id="Phobius"/>
    </source>
</evidence>
<feature type="compositionally biased region" description="Polar residues" evidence="1">
    <location>
        <begin position="284"/>
        <end position="294"/>
    </location>
</feature>
<keyword evidence="2" id="KW-0812">Transmembrane</keyword>
<feature type="compositionally biased region" description="Low complexity" evidence="1">
    <location>
        <begin position="18"/>
        <end position="29"/>
    </location>
</feature>
<sequence length="413" mass="41708">MMTNDETTVALDAADAAGAGADAAGASDATETTVIPATLDKSNETPTETMPPVGGDERTSVLPVSDPADTIPMVTYPDGDVSVAAGASETALTTPLATLVRNTESARDGGHASAAEAASTVPLYVAQTGAAGQSIVKQGVKPSGGADRPTGGTGSAPKGKPDVIDASMDDFAQTVPMTVATPIDDPTAAIPRREESHGKAHHDAHDDTPEVNTPEPGASAVGPSETGAPKPDAPESGMPRAKTPDAADFGGAGVPRTNDTVPANDGTASAHGAGQPGRGGSPASVRQSTPQESVRQGAPGPAPAWTRPDRGTQPVVQVAREEPAEPQVIRKTGPNAAAIIFGVIGILLGVVTLLFGLDYPTNLFFWLQADPRVVAAISCAVVGGALVLVAIIWALVSMIGSRRKRNDATAEQW</sequence>
<reference evidence="3 4" key="2">
    <citation type="journal article" date="2021" name="Syst. Appl. Microbiol.">
        <title>Phylogenetic classification of ten novel species belonging to the genus Bifidobacterium comprising B. phasiani sp. nov., B. pongonis sp. nov., B. saguinibicoloris sp. nov., B. colobi sp. nov., B. simiiventris sp. nov., B. santillanense sp. nov., B. miconis sp. nov., B. amazonense sp. nov., B. pluvialisilvae sp. nov., and B. miconisargentati sp. nov.</title>
        <authorList>
            <person name="Lugli G.A."/>
            <person name="Calvete-Torre I."/>
            <person name="Alessandri G."/>
            <person name="Milani C."/>
            <person name="Turroni F."/>
            <person name="Laiolo P."/>
            <person name="Ossiprandi M.C."/>
            <person name="Margolles A."/>
            <person name="Ruiz L."/>
            <person name="Ventura M."/>
        </authorList>
    </citation>
    <scope>NUCLEOTIDE SEQUENCE [LARGE SCALE GENOMIC DNA]</scope>
    <source>
        <strain evidence="3 4">MA1</strain>
    </source>
</reference>
<accession>A0ABS9VY47</accession>
<keyword evidence="2" id="KW-0472">Membrane</keyword>
<keyword evidence="4" id="KW-1185">Reference proteome</keyword>
<proteinExistence type="predicted"/>
<feature type="transmembrane region" description="Helical" evidence="2">
    <location>
        <begin position="375"/>
        <end position="396"/>
    </location>
</feature>
<evidence type="ECO:0000313" key="3">
    <source>
        <dbReference type="EMBL" id="MCH9276988.1"/>
    </source>
</evidence>
<gene>
    <name evidence="3" type="ORF">JS533_012050</name>
</gene>
<evidence type="ECO:0000313" key="4">
    <source>
        <dbReference type="Proteomes" id="UP000710815"/>
    </source>
</evidence>
<protein>
    <submittedName>
        <fullName evidence="3">Uncharacterized protein</fullName>
    </submittedName>
</protein>
<name>A0ABS9VY47_9BIFI</name>
<keyword evidence="2" id="KW-1133">Transmembrane helix</keyword>
<dbReference type="EMBL" id="JAFEJT020000071">
    <property type="protein sequence ID" value="MCH9276988.1"/>
    <property type="molecule type" value="Genomic_DNA"/>
</dbReference>